<evidence type="ECO:0000313" key="1">
    <source>
        <dbReference type="EMBL" id="SHF23524.1"/>
    </source>
</evidence>
<protein>
    <submittedName>
        <fullName evidence="1">Uncharacterized protein</fullName>
    </submittedName>
</protein>
<name>A0A1M4ZZY2_9BACT</name>
<dbReference type="STRING" id="1484053.SAMN05444274_104126"/>
<reference evidence="1 2" key="1">
    <citation type="submission" date="2016-11" db="EMBL/GenBank/DDBJ databases">
        <authorList>
            <person name="Jaros S."/>
            <person name="Januszkiewicz K."/>
            <person name="Wedrychowicz H."/>
        </authorList>
    </citation>
    <scope>NUCLEOTIDE SEQUENCE [LARGE SCALE GENOMIC DNA]</scope>
    <source>
        <strain evidence="1 2">DSM 26910</strain>
    </source>
</reference>
<dbReference type="EMBL" id="FQUM01000004">
    <property type="protein sequence ID" value="SHF23524.1"/>
    <property type="molecule type" value="Genomic_DNA"/>
</dbReference>
<dbReference type="AlphaFoldDB" id="A0A1M4ZZY2"/>
<organism evidence="1 2">
    <name type="scientific">Mariniphaga anaerophila</name>
    <dbReference type="NCBI Taxonomy" id="1484053"/>
    <lineage>
        <taxon>Bacteria</taxon>
        <taxon>Pseudomonadati</taxon>
        <taxon>Bacteroidota</taxon>
        <taxon>Bacteroidia</taxon>
        <taxon>Marinilabiliales</taxon>
        <taxon>Prolixibacteraceae</taxon>
        <taxon>Mariniphaga</taxon>
    </lineage>
</organism>
<proteinExistence type="predicted"/>
<evidence type="ECO:0000313" key="2">
    <source>
        <dbReference type="Proteomes" id="UP000184164"/>
    </source>
</evidence>
<accession>A0A1M4ZZY2</accession>
<gene>
    <name evidence="1" type="ORF">SAMN05444274_104126</name>
</gene>
<dbReference type="Proteomes" id="UP000184164">
    <property type="component" value="Unassembled WGS sequence"/>
</dbReference>
<keyword evidence="2" id="KW-1185">Reference proteome</keyword>
<sequence length="38" mass="4354">MVLNDDFLLESCPVFLINCLVKEIIVNFIARNPVEFGQ</sequence>